<reference evidence="2 3" key="1">
    <citation type="journal article" date="2019" name="New Phytol.">
        <title>Comparative genomics reveals unique wood-decay strategies and fruiting body development in the Schizophyllaceae.</title>
        <authorList>
            <person name="Almasi E."/>
            <person name="Sahu N."/>
            <person name="Krizsan K."/>
            <person name="Balint B."/>
            <person name="Kovacs G.M."/>
            <person name="Kiss B."/>
            <person name="Cseklye J."/>
            <person name="Drula E."/>
            <person name="Henrissat B."/>
            <person name="Nagy I."/>
            <person name="Chovatia M."/>
            <person name="Adam C."/>
            <person name="LaButti K."/>
            <person name="Lipzen A."/>
            <person name="Riley R."/>
            <person name="Grigoriev I.V."/>
            <person name="Nagy L.G."/>
        </authorList>
    </citation>
    <scope>NUCLEOTIDE SEQUENCE [LARGE SCALE GENOMIC DNA]</scope>
    <source>
        <strain evidence="2 3">NL-1724</strain>
    </source>
</reference>
<organism evidence="2 3">
    <name type="scientific">Schizophyllum amplum</name>
    <dbReference type="NCBI Taxonomy" id="97359"/>
    <lineage>
        <taxon>Eukaryota</taxon>
        <taxon>Fungi</taxon>
        <taxon>Dikarya</taxon>
        <taxon>Basidiomycota</taxon>
        <taxon>Agaricomycotina</taxon>
        <taxon>Agaricomycetes</taxon>
        <taxon>Agaricomycetidae</taxon>
        <taxon>Agaricales</taxon>
        <taxon>Schizophyllaceae</taxon>
        <taxon>Schizophyllum</taxon>
    </lineage>
</organism>
<feature type="compositionally biased region" description="Basic and acidic residues" evidence="1">
    <location>
        <begin position="1"/>
        <end position="11"/>
    </location>
</feature>
<dbReference type="AlphaFoldDB" id="A0A550CPE0"/>
<evidence type="ECO:0000313" key="3">
    <source>
        <dbReference type="Proteomes" id="UP000320762"/>
    </source>
</evidence>
<keyword evidence="3" id="KW-1185">Reference proteome</keyword>
<dbReference type="EMBL" id="VDMD01000003">
    <property type="protein sequence ID" value="TRM66671.1"/>
    <property type="molecule type" value="Genomic_DNA"/>
</dbReference>
<comment type="caution">
    <text evidence="2">The sequence shown here is derived from an EMBL/GenBank/DDBJ whole genome shotgun (WGS) entry which is preliminary data.</text>
</comment>
<protein>
    <submittedName>
        <fullName evidence="2">Uncharacterized protein</fullName>
    </submittedName>
</protein>
<proteinExistence type="predicted"/>
<feature type="compositionally biased region" description="Basic and acidic residues" evidence="1">
    <location>
        <begin position="67"/>
        <end position="76"/>
    </location>
</feature>
<evidence type="ECO:0000256" key="1">
    <source>
        <dbReference type="SAM" id="MobiDB-lite"/>
    </source>
</evidence>
<name>A0A550CPE0_9AGAR</name>
<feature type="compositionally biased region" description="Basic and acidic residues" evidence="1">
    <location>
        <begin position="19"/>
        <end position="30"/>
    </location>
</feature>
<evidence type="ECO:0000313" key="2">
    <source>
        <dbReference type="EMBL" id="TRM66671.1"/>
    </source>
</evidence>
<accession>A0A550CPE0</accession>
<dbReference type="OrthoDB" id="3224585at2759"/>
<dbReference type="Proteomes" id="UP000320762">
    <property type="component" value="Unassembled WGS sequence"/>
</dbReference>
<sequence>MEAGDTFKKATQEVGRPPVTDHDMHEDLVRDPPNNQPSQFTNSKARGKKEGVQEVEPQQMGVTGHEGVGRPKHMDVEGEMVQEGSIHPRNPSS</sequence>
<feature type="region of interest" description="Disordered" evidence="1">
    <location>
        <begin position="1"/>
        <end position="93"/>
    </location>
</feature>
<gene>
    <name evidence="2" type="ORF">BD626DRAFT_483434</name>
</gene>